<dbReference type="Proteomes" id="UP001597215">
    <property type="component" value="Unassembled WGS sequence"/>
</dbReference>
<dbReference type="Gene3D" id="3.40.50.1000">
    <property type="entry name" value="HAD superfamily/HAD-like"/>
    <property type="match status" value="1"/>
</dbReference>
<reference evidence="7" key="1">
    <citation type="journal article" date="2019" name="Int. J. Syst. Evol. Microbiol.">
        <title>The Global Catalogue of Microorganisms (GCM) 10K type strain sequencing project: providing services to taxonomists for standard genome sequencing and annotation.</title>
        <authorList>
            <consortium name="The Broad Institute Genomics Platform"/>
            <consortium name="The Broad Institute Genome Sequencing Center for Infectious Disease"/>
            <person name="Wu L."/>
            <person name="Ma J."/>
        </authorList>
    </citation>
    <scope>NUCLEOTIDE SEQUENCE [LARGE SCALE GENOMIC DNA]</scope>
    <source>
        <strain evidence="7">CGMCC 1.12449</strain>
    </source>
</reference>
<dbReference type="EMBL" id="JBHUEL010000001">
    <property type="protein sequence ID" value="MFD1765302.1"/>
    <property type="molecule type" value="Genomic_DNA"/>
</dbReference>
<dbReference type="NCBIfam" id="TIGR01488">
    <property type="entry name" value="HAD-SF-IB"/>
    <property type="match status" value="1"/>
</dbReference>
<dbReference type="Gene3D" id="3.90.550.10">
    <property type="entry name" value="Spore Coat Polysaccharide Biosynthesis Protein SpsA, Chain A"/>
    <property type="match status" value="1"/>
</dbReference>
<dbReference type="PANTHER" id="PTHR43344:SF13">
    <property type="entry name" value="PHOSPHATASE RV3661-RELATED"/>
    <property type="match status" value="1"/>
</dbReference>
<dbReference type="InterPro" id="IPR006385">
    <property type="entry name" value="HAD_hydro_SerB1"/>
</dbReference>
<comment type="caution">
    <text evidence="6">The sequence shown here is derived from an EMBL/GenBank/DDBJ whole genome shotgun (WGS) entry which is preliminary data.</text>
</comment>
<keyword evidence="4" id="KW-0472">Membrane</keyword>
<dbReference type="NCBIfam" id="TIGR01490">
    <property type="entry name" value="HAD-SF-IB-hyp1"/>
    <property type="match status" value="1"/>
</dbReference>
<dbReference type="InterPro" id="IPR029044">
    <property type="entry name" value="Nucleotide-diphossugar_trans"/>
</dbReference>
<dbReference type="InterPro" id="IPR050582">
    <property type="entry name" value="HAD-like_SerB"/>
</dbReference>
<dbReference type="SUPFAM" id="SSF53448">
    <property type="entry name" value="Nucleotide-diphospho-sugar transferases"/>
    <property type="match status" value="1"/>
</dbReference>
<keyword evidence="4" id="KW-0812">Transmembrane</keyword>
<dbReference type="Gene3D" id="1.20.1440.100">
    <property type="entry name" value="SG protein - dephosphorylation function"/>
    <property type="match status" value="1"/>
</dbReference>
<name>A0ABW4M8N3_9SPHN</name>
<gene>
    <name evidence="6" type="ORF">ACFSAG_00405</name>
</gene>
<keyword evidence="3" id="KW-0460">Magnesium</keyword>
<accession>A0ABW4M8N3</accession>
<evidence type="ECO:0000256" key="2">
    <source>
        <dbReference type="ARBA" id="ARBA00022801"/>
    </source>
</evidence>
<protein>
    <submittedName>
        <fullName evidence="6">HAD-IB family hydrolase</fullName>
    </submittedName>
</protein>
<dbReference type="RefSeq" id="WP_381510485.1">
    <property type="nucleotide sequence ID" value="NZ_JBHUEL010000001.1"/>
</dbReference>
<evidence type="ECO:0000313" key="7">
    <source>
        <dbReference type="Proteomes" id="UP001597215"/>
    </source>
</evidence>
<keyword evidence="2 6" id="KW-0378">Hydrolase</keyword>
<dbReference type="InterPro" id="IPR025877">
    <property type="entry name" value="MobA-like_NTP_Trfase"/>
</dbReference>
<sequence>MDIKVRFPFDDTKQCLAALDFPRAAGTSNALGHPENTIWNVILLAGQRPGPDPLAKHFGTGGKASIPINGKPMWTYVLKTLLATPQIGKIVILAQDRSMVCGPGTRGLIDSERVIFAESVGGIAHSISSVIGKPPLTWPILITTADHPLLTPAMVSEFIKGVGTSDLAVAAVERRTVMQRYPMSKRTWLKFRHGAFSGANLFALKTPATIKALELWSKAEQDRKQALKLFWHFGPVLALRALARTISFPAALQSAGRKLGVKASLVLLRQAEAAIDVDKISDHSQVESILRERAKTGEKSTAFSNGALKQVSIFDLDRTLTRQPTYTALLAYISWRVAPWRLLMAPFVILAMLGYLCKFYSRKRVKEIEQWLLLGSGLKQSVIDREVGHFADRLVVSGLFDEGRATIERERAAGHRVILATAANGFYAHALAKRLGIEDVVATPSLWKDGKLTPKIDGTNCYGSAKREMVERHLRAKGLKRENLHIRFYSDHISDLPMFDWADEPIAVNPSIKLFKYALAQNWRIKFWT</sequence>
<dbReference type="PANTHER" id="PTHR43344">
    <property type="entry name" value="PHOSPHOSERINE PHOSPHATASE"/>
    <property type="match status" value="1"/>
</dbReference>
<dbReference type="Pfam" id="PF12710">
    <property type="entry name" value="HAD"/>
    <property type="match status" value="1"/>
</dbReference>
<feature type="domain" description="MobA-like NTP transferase" evidence="5">
    <location>
        <begin position="55"/>
        <end position="178"/>
    </location>
</feature>
<keyword evidence="7" id="KW-1185">Reference proteome</keyword>
<organism evidence="6 7">
    <name type="scientific">Sphingorhabdus buctiana</name>
    <dbReference type="NCBI Taxonomy" id="1508805"/>
    <lineage>
        <taxon>Bacteria</taxon>
        <taxon>Pseudomonadati</taxon>
        <taxon>Pseudomonadota</taxon>
        <taxon>Alphaproteobacteria</taxon>
        <taxon>Sphingomonadales</taxon>
        <taxon>Sphingomonadaceae</taxon>
        <taxon>Sphingorhabdus</taxon>
    </lineage>
</organism>
<evidence type="ECO:0000256" key="4">
    <source>
        <dbReference type="SAM" id="Phobius"/>
    </source>
</evidence>
<dbReference type="Pfam" id="PF12804">
    <property type="entry name" value="NTP_transf_3"/>
    <property type="match status" value="1"/>
</dbReference>
<keyword evidence="4" id="KW-1133">Transmembrane helix</keyword>
<dbReference type="GO" id="GO:0016787">
    <property type="term" value="F:hydrolase activity"/>
    <property type="evidence" value="ECO:0007669"/>
    <property type="project" value="UniProtKB-KW"/>
</dbReference>
<proteinExistence type="predicted"/>
<evidence type="ECO:0000256" key="1">
    <source>
        <dbReference type="ARBA" id="ARBA00022723"/>
    </source>
</evidence>
<dbReference type="InterPro" id="IPR036412">
    <property type="entry name" value="HAD-like_sf"/>
</dbReference>
<feature type="transmembrane region" description="Helical" evidence="4">
    <location>
        <begin position="338"/>
        <end position="357"/>
    </location>
</feature>
<keyword evidence="1" id="KW-0479">Metal-binding</keyword>
<dbReference type="SUPFAM" id="SSF56784">
    <property type="entry name" value="HAD-like"/>
    <property type="match status" value="1"/>
</dbReference>
<evidence type="ECO:0000313" key="6">
    <source>
        <dbReference type="EMBL" id="MFD1765302.1"/>
    </source>
</evidence>
<evidence type="ECO:0000259" key="5">
    <source>
        <dbReference type="Pfam" id="PF12804"/>
    </source>
</evidence>
<evidence type="ECO:0000256" key="3">
    <source>
        <dbReference type="ARBA" id="ARBA00022842"/>
    </source>
</evidence>
<dbReference type="InterPro" id="IPR023214">
    <property type="entry name" value="HAD_sf"/>
</dbReference>